<feature type="region of interest" description="Disordered" evidence="1">
    <location>
        <begin position="1"/>
        <end position="20"/>
    </location>
</feature>
<feature type="domain" description="DUF1206" evidence="3">
    <location>
        <begin position="117"/>
        <end position="182"/>
    </location>
</feature>
<evidence type="ECO:0000313" key="4">
    <source>
        <dbReference type="EMBL" id="EMY35715.1"/>
    </source>
</evidence>
<comment type="caution">
    <text evidence="4">The sequence shown here is derived from an EMBL/GenBank/DDBJ whole genome shotgun (WGS) entry which is preliminary data.</text>
</comment>
<dbReference type="Pfam" id="PF06724">
    <property type="entry name" value="DUF1206"/>
    <property type="match status" value="3"/>
</dbReference>
<evidence type="ECO:0000256" key="2">
    <source>
        <dbReference type="SAM" id="Phobius"/>
    </source>
</evidence>
<reference evidence="4 5" key="1">
    <citation type="journal article" date="2013" name="Genome Announc.">
        <title>Draft Genome Sequence of Arthrobacter crystallopoietes Strain BAB-32, Revealing Genes for Bioremediation.</title>
        <authorList>
            <person name="Joshi M.N."/>
            <person name="Pandit A.S."/>
            <person name="Sharma A."/>
            <person name="Pandya R.V."/>
            <person name="Desai S.M."/>
            <person name="Saxena A.K."/>
            <person name="Bagatharia S.B."/>
        </authorList>
    </citation>
    <scope>NUCLEOTIDE SEQUENCE [LARGE SCALE GENOMIC DNA]</scope>
    <source>
        <strain evidence="4 5">BAB-32</strain>
    </source>
</reference>
<dbReference type="RefSeq" id="WP_005267111.1">
    <property type="nucleotide sequence ID" value="NZ_ANPE02000066.1"/>
</dbReference>
<gene>
    <name evidence="4" type="ORF">D477_002993</name>
</gene>
<feature type="domain" description="DUF1206" evidence="3">
    <location>
        <begin position="34"/>
        <end position="100"/>
    </location>
</feature>
<feature type="domain" description="DUF1206" evidence="3">
    <location>
        <begin position="208"/>
        <end position="276"/>
    </location>
</feature>
<organism evidence="4 5">
    <name type="scientific">Arthrobacter crystallopoietes BAB-32</name>
    <dbReference type="NCBI Taxonomy" id="1246476"/>
    <lineage>
        <taxon>Bacteria</taxon>
        <taxon>Bacillati</taxon>
        <taxon>Actinomycetota</taxon>
        <taxon>Actinomycetes</taxon>
        <taxon>Micrococcales</taxon>
        <taxon>Micrococcaceae</taxon>
        <taxon>Crystallibacter</taxon>
    </lineage>
</organism>
<keyword evidence="2" id="KW-0472">Membrane</keyword>
<feature type="transmembrane region" description="Helical" evidence="2">
    <location>
        <begin position="156"/>
        <end position="179"/>
    </location>
</feature>
<evidence type="ECO:0000256" key="1">
    <source>
        <dbReference type="SAM" id="MobiDB-lite"/>
    </source>
</evidence>
<evidence type="ECO:0000259" key="3">
    <source>
        <dbReference type="Pfam" id="PF06724"/>
    </source>
</evidence>
<dbReference type="AlphaFoldDB" id="N1V304"/>
<protein>
    <recommendedName>
        <fullName evidence="3">DUF1206 domain-containing protein</fullName>
    </recommendedName>
</protein>
<feature type="transmembrane region" description="Helical" evidence="2">
    <location>
        <begin position="117"/>
        <end position="136"/>
    </location>
</feature>
<sequence>MSGEVQKAKRQARKARDTAEEASESKSLEVVARFGWAANGLLHVLIGLIALRLGLGASGEADQAGALSQLAARPGGTVLVWAGMIACAALALWQLSDAAFGYRQYEDKKKWGKRAKALGLAIVFAAISALFGIFAFGGSSDSSEASQDASARLLQFPGGALVLFLIGAGIAAAGAFYIYKGIVQKFFDDLKTVPPGGQHIAVSWLGTFGYVGKGAALLVLGVLFAVAAFHQDPEEAKGLDGALKALKEQPFGDAALILVALGLICYGLYLGARARYAKM</sequence>
<keyword evidence="2" id="KW-0812">Transmembrane</keyword>
<dbReference type="Proteomes" id="UP000010729">
    <property type="component" value="Unassembled WGS sequence"/>
</dbReference>
<dbReference type="EMBL" id="ANPE02000066">
    <property type="protein sequence ID" value="EMY35715.1"/>
    <property type="molecule type" value="Genomic_DNA"/>
</dbReference>
<proteinExistence type="predicted"/>
<keyword evidence="5" id="KW-1185">Reference proteome</keyword>
<name>N1V304_9MICC</name>
<dbReference type="InterPro" id="IPR009597">
    <property type="entry name" value="DUF1206"/>
</dbReference>
<feature type="transmembrane region" description="Helical" evidence="2">
    <location>
        <begin position="250"/>
        <end position="272"/>
    </location>
</feature>
<feature type="transmembrane region" description="Helical" evidence="2">
    <location>
        <begin position="200"/>
        <end position="230"/>
    </location>
</feature>
<keyword evidence="2" id="KW-1133">Transmembrane helix</keyword>
<accession>N1V304</accession>
<feature type="transmembrane region" description="Helical" evidence="2">
    <location>
        <begin position="75"/>
        <end position="96"/>
    </location>
</feature>
<evidence type="ECO:0000313" key="5">
    <source>
        <dbReference type="Proteomes" id="UP000010729"/>
    </source>
</evidence>
<feature type="transmembrane region" description="Helical" evidence="2">
    <location>
        <begin position="34"/>
        <end position="55"/>
    </location>
</feature>